<dbReference type="Proteomes" id="UP000828390">
    <property type="component" value="Unassembled WGS sequence"/>
</dbReference>
<organism evidence="1 2">
    <name type="scientific">Dreissena polymorpha</name>
    <name type="common">Zebra mussel</name>
    <name type="synonym">Mytilus polymorpha</name>
    <dbReference type="NCBI Taxonomy" id="45954"/>
    <lineage>
        <taxon>Eukaryota</taxon>
        <taxon>Metazoa</taxon>
        <taxon>Spiralia</taxon>
        <taxon>Lophotrochozoa</taxon>
        <taxon>Mollusca</taxon>
        <taxon>Bivalvia</taxon>
        <taxon>Autobranchia</taxon>
        <taxon>Heteroconchia</taxon>
        <taxon>Euheterodonta</taxon>
        <taxon>Imparidentia</taxon>
        <taxon>Neoheterodontei</taxon>
        <taxon>Myida</taxon>
        <taxon>Dreissenoidea</taxon>
        <taxon>Dreissenidae</taxon>
        <taxon>Dreissena</taxon>
    </lineage>
</organism>
<reference evidence="1" key="2">
    <citation type="submission" date="2020-11" db="EMBL/GenBank/DDBJ databases">
        <authorList>
            <person name="McCartney M.A."/>
            <person name="Auch B."/>
            <person name="Kono T."/>
            <person name="Mallez S."/>
            <person name="Becker A."/>
            <person name="Gohl D.M."/>
            <person name="Silverstein K.A.T."/>
            <person name="Koren S."/>
            <person name="Bechman K.B."/>
            <person name="Herman A."/>
            <person name="Abrahante J.E."/>
            <person name="Garbe J."/>
        </authorList>
    </citation>
    <scope>NUCLEOTIDE SEQUENCE</scope>
    <source>
        <strain evidence="1">Duluth1</strain>
        <tissue evidence="1">Whole animal</tissue>
    </source>
</reference>
<proteinExistence type="predicted"/>
<name>A0A9D4BVP6_DREPO</name>
<gene>
    <name evidence="1" type="ORF">DPMN_070518</name>
</gene>
<evidence type="ECO:0000313" key="2">
    <source>
        <dbReference type="Proteomes" id="UP000828390"/>
    </source>
</evidence>
<protein>
    <submittedName>
        <fullName evidence="1">Uncharacterized protein</fullName>
    </submittedName>
</protein>
<keyword evidence="2" id="KW-1185">Reference proteome</keyword>
<sequence>MTLDWDEVLENKDTNEMKDIFMTKLNNEMNELIPKRKSSVRKNSVPLSEEIRKLIRQKHRA</sequence>
<reference evidence="1" key="1">
    <citation type="journal article" date="2019" name="bioRxiv">
        <title>The Genome of the Zebra Mussel, Dreissena polymorpha: A Resource for Invasive Species Research.</title>
        <authorList>
            <person name="McCartney M.A."/>
            <person name="Auch B."/>
            <person name="Kono T."/>
            <person name="Mallez S."/>
            <person name="Zhang Y."/>
            <person name="Obille A."/>
            <person name="Becker A."/>
            <person name="Abrahante J.E."/>
            <person name="Garbe J."/>
            <person name="Badalamenti J.P."/>
            <person name="Herman A."/>
            <person name="Mangelson H."/>
            <person name="Liachko I."/>
            <person name="Sullivan S."/>
            <person name="Sone E.D."/>
            <person name="Koren S."/>
            <person name="Silverstein K.A.T."/>
            <person name="Beckman K.B."/>
            <person name="Gohl D.M."/>
        </authorList>
    </citation>
    <scope>NUCLEOTIDE SEQUENCE</scope>
    <source>
        <strain evidence="1">Duluth1</strain>
        <tissue evidence="1">Whole animal</tissue>
    </source>
</reference>
<comment type="caution">
    <text evidence="1">The sequence shown here is derived from an EMBL/GenBank/DDBJ whole genome shotgun (WGS) entry which is preliminary data.</text>
</comment>
<dbReference type="EMBL" id="JAIWYP010000014">
    <property type="protein sequence ID" value="KAH3711019.1"/>
    <property type="molecule type" value="Genomic_DNA"/>
</dbReference>
<accession>A0A9D4BVP6</accession>
<evidence type="ECO:0000313" key="1">
    <source>
        <dbReference type="EMBL" id="KAH3711019.1"/>
    </source>
</evidence>
<dbReference type="AlphaFoldDB" id="A0A9D4BVP6"/>